<dbReference type="SUPFAM" id="SSF55811">
    <property type="entry name" value="Nudix"/>
    <property type="match status" value="2"/>
</dbReference>
<feature type="domain" description="Nudix hydrolase" evidence="3">
    <location>
        <begin position="4"/>
        <end position="143"/>
    </location>
</feature>
<dbReference type="PANTHER" id="PTHR43046">
    <property type="entry name" value="GDP-MANNOSE MANNOSYL HYDROLASE"/>
    <property type="match status" value="1"/>
</dbReference>
<dbReference type="EC" id="3.6.1.22" evidence="4"/>
<dbReference type="Gene3D" id="3.90.79.10">
    <property type="entry name" value="Nucleoside Triphosphate Pyrophosphohydrolase"/>
    <property type="match status" value="2"/>
</dbReference>
<dbReference type="EMBL" id="JYNZ01000002">
    <property type="protein sequence ID" value="KXK27460.1"/>
    <property type="molecule type" value="Genomic_DNA"/>
</dbReference>
<dbReference type="Proteomes" id="UP000070457">
    <property type="component" value="Unassembled WGS sequence"/>
</dbReference>
<evidence type="ECO:0000256" key="1">
    <source>
        <dbReference type="ARBA" id="ARBA00001946"/>
    </source>
</evidence>
<keyword evidence="2 4" id="KW-0378">Hydrolase</keyword>
<reference evidence="4 5" key="1">
    <citation type="submission" date="2015-02" db="EMBL/GenBank/DDBJ databases">
        <title>Improved understanding of the partial-nitritation anammox process through 23 genomes representing the majority of the microbial community.</title>
        <authorList>
            <person name="Speth D.R."/>
            <person name="In T Zandt M."/>
            <person name="Guerrero Cruz S."/>
            <person name="Jetten M.S."/>
            <person name="Dutilh B.E."/>
        </authorList>
    </citation>
    <scope>NUCLEOTIDE SEQUENCE [LARGE SCALE GENOMIC DNA]</scope>
    <source>
        <strain evidence="4">OLB20</strain>
    </source>
</reference>
<dbReference type="Pfam" id="PF00293">
    <property type="entry name" value="NUDIX"/>
    <property type="match status" value="1"/>
</dbReference>
<dbReference type="GO" id="GO:0016787">
    <property type="term" value="F:hydrolase activity"/>
    <property type="evidence" value="ECO:0007669"/>
    <property type="project" value="UniProtKB-KW"/>
</dbReference>
<evidence type="ECO:0000313" key="5">
    <source>
        <dbReference type="Proteomes" id="UP000070457"/>
    </source>
</evidence>
<evidence type="ECO:0000313" key="4">
    <source>
        <dbReference type="EMBL" id="KXK27460.1"/>
    </source>
</evidence>
<dbReference type="InterPro" id="IPR015797">
    <property type="entry name" value="NUDIX_hydrolase-like_dom_sf"/>
</dbReference>
<proteinExistence type="predicted"/>
<dbReference type="STRING" id="1617426.TR69_WS6001000337"/>
<comment type="cofactor">
    <cofactor evidence="1">
        <name>Mg(2+)</name>
        <dbReference type="ChEBI" id="CHEBI:18420"/>
    </cofactor>
</comment>
<organism evidence="4 5">
    <name type="scientific">candidate division WS6 bacterium OLB20</name>
    <dbReference type="NCBI Taxonomy" id="1617426"/>
    <lineage>
        <taxon>Bacteria</taxon>
        <taxon>Candidatus Dojkabacteria</taxon>
    </lineage>
</organism>
<dbReference type="PANTHER" id="PTHR43046:SF14">
    <property type="entry name" value="MUTT_NUDIX FAMILY PROTEIN"/>
    <property type="match status" value="1"/>
</dbReference>
<comment type="caution">
    <text evidence="4">The sequence shown here is derived from an EMBL/GenBank/DDBJ whole genome shotgun (WGS) entry which is preliminary data.</text>
</comment>
<dbReference type="PROSITE" id="PS51462">
    <property type="entry name" value="NUDIX"/>
    <property type="match status" value="2"/>
</dbReference>
<gene>
    <name evidence="4" type="primary">nudC</name>
    <name evidence="4" type="ORF">TR69_WS6001000337</name>
</gene>
<dbReference type="CDD" id="cd02883">
    <property type="entry name" value="NUDIX_Hydrolase"/>
    <property type="match status" value="2"/>
</dbReference>
<sequence length="292" mass="33082">MNTDVTITTVGVIYDTEGRLLVTKRAAQEDHAAGVYSYPGGKLEYDGSSDGRDTMFILEDNLRKEIKEETGIETGELTYLSSHAFVKESGSKVVIVAYAAEYVAGEALAVEASEVSEVRWISRDEIDAVIEYESVRIVYRQAADYIAAQNALYHVQLGAMVINEQEEFLLVRYAERPDHLEVPKGALHRSIKGSWEAMEQETARTVFQQTGVEVADGQIPFTDQILMDKERFDTVMQYFICRYQYGTAMIKSPETVTEVVWVHINDIDRSEVNEKDYLMLYKAHDFLSALRT</sequence>
<evidence type="ECO:0000256" key="2">
    <source>
        <dbReference type="ARBA" id="ARBA00022801"/>
    </source>
</evidence>
<name>A0A136M0M9_9BACT</name>
<protein>
    <submittedName>
        <fullName evidence="4">NADH pyrophosphatase</fullName>
        <ecNumber evidence="4">3.6.1.22</ecNumber>
    </submittedName>
</protein>
<feature type="domain" description="Nudix hydrolase" evidence="3">
    <location>
        <begin position="152"/>
        <end position="284"/>
    </location>
</feature>
<evidence type="ECO:0000259" key="3">
    <source>
        <dbReference type="PROSITE" id="PS51462"/>
    </source>
</evidence>
<dbReference type="InterPro" id="IPR000086">
    <property type="entry name" value="NUDIX_hydrolase_dom"/>
</dbReference>
<accession>A0A136M0M9</accession>
<dbReference type="AlphaFoldDB" id="A0A136M0M9"/>